<dbReference type="InterPro" id="IPR011010">
    <property type="entry name" value="DNA_brk_join_enz"/>
</dbReference>
<evidence type="ECO:0000259" key="2">
    <source>
        <dbReference type="PROSITE" id="PS51898"/>
    </source>
</evidence>
<dbReference type="InterPro" id="IPR013762">
    <property type="entry name" value="Integrase-like_cat_sf"/>
</dbReference>
<dbReference type="InterPro" id="IPR002104">
    <property type="entry name" value="Integrase_catalytic"/>
</dbReference>
<dbReference type="GO" id="GO:0003677">
    <property type="term" value="F:DNA binding"/>
    <property type="evidence" value="ECO:0007669"/>
    <property type="project" value="InterPro"/>
</dbReference>
<dbReference type="GO" id="GO:0015074">
    <property type="term" value="P:DNA integration"/>
    <property type="evidence" value="ECO:0007669"/>
    <property type="project" value="InterPro"/>
</dbReference>
<evidence type="ECO:0000256" key="1">
    <source>
        <dbReference type="ARBA" id="ARBA00023172"/>
    </source>
</evidence>
<comment type="caution">
    <text evidence="3">The sequence shown here is derived from an EMBL/GenBank/DDBJ whole genome shotgun (WGS) entry which is preliminary data.</text>
</comment>
<evidence type="ECO:0000313" key="4">
    <source>
        <dbReference type="Proteomes" id="UP001159042"/>
    </source>
</evidence>
<keyword evidence="1" id="KW-0233">DNA recombination</keyword>
<feature type="non-terminal residue" evidence="3">
    <location>
        <position position="1"/>
    </location>
</feature>
<dbReference type="AlphaFoldDB" id="A0AAV8VDB8"/>
<feature type="domain" description="Tyr recombinase" evidence="2">
    <location>
        <begin position="66"/>
        <end position="210"/>
    </location>
</feature>
<dbReference type="Proteomes" id="UP001159042">
    <property type="component" value="Unassembled WGS sequence"/>
</dbReference>
<protein>
    <recommendedName>
        <fullName evidence="2">Tyr recombinase domain-containing protein</fullName>
    </recommendedName>
</protein>
<dbReference type="PROSITE" id="PS51898">
    <property type="entry name" value="TYR_RECOMBINASE"/>
    <property type="match status" value="1"/>
</dbReference>
<dbReference type="CDD" id="cd00397">
    <property type="entry name" value="DNA_BRE_C"/>
    <property type="match status" value="1"/>
</dbReference>
<dbReference type="GO" id="GO:0006310">
    <property type="term" value="P:DNA recombination"/>
    <property type="evidence" value="ECO:0007669"/>
    <property type="project" value="UniProtKB-KW"/>
</dbReference>
<dbReference type="SUPFAM" id="SSF56349">
    <property type="entry name" value="DNA breaking-rejoining enzymes"/>
    <property type="match status" value="1"/>
</dbReference>
<organism evidence="3 4">
    <name type="scientific">Exocentrus adspersus</name>
    <dbReference type="NCBI Taxonomy" id="1586481"/>
    <lineage>
        <taxon>Eukaryota</taxon>
        <taxon>Metazoa</taxon>
        <taxon>Ecdysozoa</taxon>
        <taxon>Arthropoda</taxon>
        <taxon>Hexapoda</taxon>
        <taxon>Insecta</taxon>
        <taxon>Pterygota</taxon>
        <taxon>Neoptera</taxon>
        <taxon>Endopterygota</taxon>
        <taxon>Coleoptera</taxon>
        <taxon>Polyphaga</taxon>
        <taxon>Cucujiformia</taxon>
        <taxon>Chrysomeloidea</taxon>
        <taxon>Cerambycidae</taxon>
        <taxon>Lamiinae</taxon>
        <taxon>Acanthocinini</taxon>
        <taxon>Exocentrus</taxon>
    </lineage>
</organism>
<gene>
    <name evidence="3" type="ORF">NQ315_013212</name>
</gene>
<dbReference type="Pfam" id="PF00589">
    <property type="entry name" value="Phage_integrase"/>
    <property type="match status" value="1"/>
</dbReference>
<accession>A0AAV8VDB8</accession>
<proteinExistence type="predicted"/>
<keyword evidence="4" id="KW-1185">Reference proteome</keyword>
<dbReference type="EMBL" id="JANEYG010000145">
    <property type="protein sequence ID" value="KAJ8912123.1"/>
    <property type="molecule type" value="Genomic_DNA"/>
</dbReference>
<name>A0AAV8VDB8_9CUCU</name>
<dbReference type="Gene3D" id="1.10.443.10">
    <property type="entry name" value="Intergrase catalytic core"/>
    <property type="match status" value="1"/>
</dbReference>
<sequence>LSILVLSQTVLLAYFSQISEEKKPSTLWATSSILRTMIELKLKKDISKYAKLLMFLKRQNVGFKSKKSSVFSRQNIDDFLAEAPEEFLPIKVALIIAISGACRSDELLKMKVTDINILEEKIAIEIPDTKTYRSRSFIIIEPIWVKLVQKYIDLRKSIENQRLFLQWRHGKLCNQLPKVETFMGHAFRRTAATLLANNGANVLQLKRLGG</sequence>
<reference evidence="3 4" key="1">
    <citation type="journal article" date="2023" name="Insect Mol. Biol.">
        <title>Genome sequencing provides insights into the evolution of gene families encoding plant cell wall-degrading enzymes in longhorned beetles.</title>
        <authorList>
            <person name="Shin N.R."/>
            <person name="Okamura Y."/>
            <person name="Kirsch R."/>
            <person name="Pauchet Y."/>
        </authorList>
    </citation>
    <scope>NUCLEOTIDE SEQUENCE [LARGE SCALE GENOMIC DNA]</scope>
    <source>
        <strain evidence="3">EAD_L_NR</strain>
    </source>
</reference>
<evidence type="ECO:0000313" key="3">
    <source>
        <dbReference type="EMBL" id="KAJ8912123.1"/>
    </source>
</evidence>